<evidence type="ECO:0000313" key="2">
    <source>
        <dbReference type="EMBL" id="PQB06493.1"/>
    </source>
</evidence>
<dbReference type="Proteomes" id="UP000239522">
    <property type="component" value="Unassembled WGS sequence"/>
</dbReference>
<dbReference type="PROSITE" id="PS51257">
    <property type="entry name" value="PROKAR_LIPOPROTEIN"/>
    <property type="match status" value="1"/>
</dbReference>
<dbReference type="AlphaFoldDB" id="A0A2S7KVF5"/>
<name>A0A2S7KVF5_9FLAO</name>
<keyword evidence="1" id="KW-0732">Signal</keyword>
<sequence>MNLLKKGSYILLVFLASFTISCEDDNDDVASITGLDFVVATLNSDGTKTGVIPTTAFGNGNILYTVDFGATADSDTDLFQTSAPMVTYDYPDETMTYIITVTASLEGVADVSITKEHKVTFVVAPPPTAGGNPLAGTWRLAPESGAFGVGPAKDNVSWFSSSADDVTGRACLFDDEYVFNADGTFSNVLGADTWLEGWQGATPDGCGTPVFPHDGSAAATFTYDAGAGAVTLNGKGAYLGLSKPFNGGELAAPGDAPDSITYIAVLDGDTLELDIEIAGGGFWSYKLVRDAAPSIEGTWKLAPESGAFGVGPAKDNVSWFSSSADDVTGRACLFDDEYVFNADGTFSNVLGADTWLEGWQGATPDGCGTPVFPHDGSAAATFTYDAGASAVTLNGKGAYLGLSKPFNGGELAAPGDAPGSITYIAVLDGNTLELDIEIAGGGFWSYKLVRQ</sequence>
<organism evidence="2 3">
    <name type="scientific">Polaribacter filamentus</name>
    <dbReference type="NCBI Taxonomy" id="53483"/>
    <lineage>
        <taxon>Bacteria</taxon>
        <taxon>Pseudomonadati</taxon>
        <taxon>Bacteroidota</taxon>
        <taxon>Flavobacteriia</taxon>
        <taxon>Flavobacteriales</taxon>
        <taxon>Flavobacteriaceae</taxon>
    </lineage>
</organism>
<evidence type="ECO:0000313" key="3">
    <source>
        <dbReference type="Proteomes" id="UP000239522"/>
    </source>
</evidence>
<evidence type="ECO:0000256" key="1">
    <source>
        <dbReference type="SAM" id="SignalP"/>
    </source>
</evidence>
<gene>
    <name evidence="2" type="ORF">BST83_04405</name>
</gene>
<comment type="caution">
    <text evidence="2">The sequence shown here is derived from an EMBL/GenBank/DDBJ whole genome shotgun (WGS) entry which is preliminary data.</text>
</comment>
<feature type="chain" id="PRO_5015678884" description="Glucan endo-1,3-beta-D-glucosidase" evidence="1">
    <location>
        <begin position="23"/>
        <end position="451"/>
    </location>
</feature>
<reference evidence="2 3" key="1">
    <citation type="submission" date="2016-11" db="EMBL/GenBank/DDBJ databases">
        <title>Trade-off between light-utilization and light-protection in marine flavobacteria.</title>
        <authorList>
            <person name="Kumagai Y."/>
        </authorList>
    </citation>
    <scope>NUCLEOTIDE SEQUENCE [LARGE SCALE GENOMIC DNA]</scope>
    <source>
        <strain evidence="2 3">ATCC 700397</strain>
    </source>
</reference>
<dbReference type="EMBL" id="MQUA01000013">
    <property type="protein sequence ID" value="PQB06493.1"/>
    <property type="molecule type" value="Genomic_DNA"/>
</dbReference>
<dbReference type="OrthoDB" id="9809583at2"/>
<accession>A0A2S7KVF5</accession>
<feature type="signal peptide" evidence="1">
    <location>
        <begin position="1"/>
        <end position="22"/>
    </location>
</feature>
<dbReference type="RefSeq" id="WP_104808746.1">
    <property type="nucleotide sequence ID" value="NZ_MQUA01000013.1"/>
</dbReference>
<proteinExistence type="predicted"/>
<evidence type="ECO:0008006" key="4">
    <source>
        <dbReference type="Google" id="ProtNLM"/>
    </source>
</evidence>
<keyword evidence="3" id="KW-1185">Reference proteome</keyword>
<protein>
    <recommendedName>
        <fullName evidence="4">Glucan endo-1,3-beta-D-glucosidase</fullName>
    </recommendedName>
</protein>